<evidence type="ECO:0000259" key="2">
    <source>
        <dbReference type="SMART" id="SM00563"/>
    </source>
</evidence>
<feature type="domain" description="Phospholipid/glycerol acyltransferase" evidence="2">
    <location>
        <begin position="39"/>
        <end position="177"/>
    </location>
</feature>
<reference evidence="3 5" key="1">
    <citation type="submission" date="2017-11" db="EMBL/GenBank/DDBJ databases">
        <title>The genome of Rhizophagus clarus HR1 reveals common genetic basis of auxotrophy among arbuscular mycorrhizal fungi.</title>
        <authorList>
            <person name="Kobayashi Y."/>
        </authorList>
    </citation>
    <scope>NUCLEOTIDE SEQUENCE [LARGE SCALE GENOMIC DNA]</scope>
    <source>
        <strain evidence="3 5">HR1</strain>
    </source>
</reference>
<dbReference type="Proteomes" id="UP000615446">
    <property type="component" value="Unassembled WGS sequence"/>
</dbReference>
<dbReference type="GO" id="GO:0004366">
    <property type="term" value="F:glycerol-3-phosphate O-acyltransferase activity"/>
    <property type="evidence" value="ECO:0007669"/>
    <property type="project" value="TreeGrafter"/>
</dbReference>
<dbReference type="SMART" id="SM00563">
    <property type="entry name" value="PlsC"/>
    <property type="match status" value="1"/>
</dbReference>
<evidence type="ECO:0000313" key="3">
    <source>
        <dbReference type="EMBL" id="GBB88440.1"/>
    </source>
</evidence>
<keyword evidence="1" id="KW-0812">Transmembrane</keyword>
<name>A0A2Z6QE29_9GLOM</name>
<dbReference type="PANTHER" id="PTHR31605">
    <property type="entry name" value="GLYCEROL-3-PHOSPHATE O-ACYLTRANSFERASE 1"/>
    <property type="match status" value="1"/>
</dbReference>
<keyword evidence="1" id="KW-0472">Membrane</keyword>
<dbReference type="OrthoDB" id="5567124at2759"/>
<proteinExistence type="predicted"/>
<dbReference type="SUPFAM" id="SSF69593">
    <property type="entry name" value="Glycerol-3-phosphate (1)-acyltransferase"/>
    <property type="match status" value="1"/>
</dbReference>
<keyword evidence="4" id="KW-0808">Transferase</keyword>
<dbReference type="AlphaFoldDB" id="A0A2Z6QE29"/>
<evidence type="ECO:0000313" key="4">
    <source>
        <dbReference type="EMBL" id="GET02319.1"/>
    </source>
</evidence>
<reference evidence="4" key="2">
    <citation type="submission" date="2019-10" db="EMBL/GenBank/DDBJ databases">
        <title>Conservation and host-specific expression of non-tandemly repeated heterogenous ribosome RNA gene in arbuscular mycorrhizal fungi.</title>
        <authorList>
            <person name="Maeda T."/>
            <person name="Kobayashi Y."/>
            <person name="Nakagawa T."/>
            <person name="Ezawa T."/>
            <person name="Yamaguchi K."/>
            <person name="Bino T."/>
            <person name="Nishimoto Y."/>
            <person name="Shigenobu S."/>
            <person name="Kawaguchi M."/>
        </authorList>
    </citation>
    <scope>NUCLEOTIDE SEQUENCE</scope>
    <source>
        <strain evidence="4">HR1</strain>
    </source>
</reference>
<dbReference type="InterPro" id="IPR052744">
    <property type="entry name" value="GPAT/DAPAT"/>
</dbReference>
<feature type="transmembrane region" description="Helical" evidence="1">
    <location>
        <begin position="330"/>
        <end position="351"/>
    </location>
</feature>
<organism evidence="3 5">
    <name type="scientific">Rhizophagus clarus</name>
    <dbReference type="NCBI Taxonomy" id="94130"/>
    <lineage>
        <taxon>Eukaryota</taxon>
        <taxon>Fungi</taxon>
        <taxon>Fungi incertae sedis</taxon>
        <taxon>Mucoromycota</taxon>
        <taxon>Glomeromycotina</taxon>
        <taxon>Glomeromycetes</taxon>
        <taxon>Glomerales</taxon>
        <taxon>Glomeraceae</taxon>
        <taxon>Rhizophagus</taxon>
    </lineage>
</organism>
<dbReference type="Proteomes" id="UP000247702">
    <property type="component" value="Unassembled WGS sequence"/>
</dbReference>
<feature type="transmembrane region" description="Helical" evidence="1">
    <location>
        <begin position="390"/>
        <end position="410"/>
    </location>
</feature>
<keyword evidence="5" id="KW-1185">Reference proteome</keyword>
<feature type="transmembrane region" description="Helical" evidence="1">
    <location>
        <begin position="363"/>
        <end position="384"/>
    </location>
</feature>
<evidence type="ECO:0000313" key="5">
    <source>
        <dbReference type="Proteomes" id="UP000247702"/>
    </source>
</evidence>
<dbReference type="InterPro" id="IPR002123">
    <property type="entry name" value="Plipid/glycerol_acylTrfase"/>
</dbReference>
<accession>A0A2Z6QE29</accession>
<dbReference type="STRING" id="94130.A0A2Z6QE29"/>
<dbReference type="CDD" id="cd07992">
    <property type="entry name" value="LPLAT_AAK14816-like"/>
    <property type="match status" value="1"/>
</dbReference>
<keyword evidence="1" id="KW-1133">Transmembrane helix</keyword>
<dbReference type="GO" id="GO:0008654">
    <property type="term" value="P:phospholipid biosynthetic process"/>
    <property type="evidence" value="ECO:0007669"/>
    <property type="project" value="TreeGrafter"/>
</dbReference>
<dbReference type="EMBL" id="BLAL01000306">
    <property type="protein sequence ID" value="GET02319.1"/>
    <property type="molecule type" value="Genomic_DNA"/>
</dbReference>
<dbReference type="Pfam" id="PF01553">
    <property type="entry name" value="Acyltransferase"/>
    <property type="match status" value="1"/>
</dbReference>
<protein>
    <submittedName>
        <fullName evidence="4">Glycerol-3-phosphate 1-acyltransferase</fullName>
    </submittedName>
</protein>
<sequence length="489" mass="56214">MPFGIAYDIVCTLSRWCIYGFYREIRTVGYENVPKEGPVIVCSTHYNMIVDPAILANTFPHKRRLHLWAKNSLFGNKYFNIVLNSGGVVPVDRKTKNNKALFAATFEVLKHGEVVALFPEGTSHSQSRMLELKDGASWAALEYASLVSDLESESGDINKQSKIPEKAVIIPVGISYVQKSKYRSTVIASYGPPIHVETYLEDFKKDSRATVKRLTKHIEAEMEKLTINAQDWEISNAATMTRRLLFSNDKRVPLEDYVKITQSLVNFFTNTTSEEILSLKNNLNQYKTLLDELHLSDMDIARYENRSLTIPWALYTFSCEFVKFVVQLPFFLPGLCFHWPIYVLGILSAKYEIYEESKAQDKIALGLIWLMLAYTVLFFVIWTTMFYTPLGFMLAASAVFIFAWYHIALVDSHYDAFKELVSSFRLLAALCGGKGSSPRDNVENLVEKRYLCLRSLKKISEEYRSKSDDMRVVLEHCEREYTYEEKKLK</sequence>
<comment type="caution">
    <text evidence="3">The sequence shown here is derived from an EMBL/GenBank/DDBJ whole genome shotgun (WGS) entry which is preliminary data.</text>
</comment>
<dbReference type="EMBL" id="BEXD01000557">
    <property type="protein sequence ID" value="GBB88440.1"/>
    <property type="molecule type" value="Genomic_DNA"/>
</dbReference>
<keyword evidence="4" id="KW-0012">Acyltransferase</keyword>
<evidence type="ECO:0000256" key="1">
    <source>
        <dbReference type="SAM" id="Phobius"/>
    </source>
</evidence>
<gene>
    <name evidence="4" type="ORF">RCL2_002870300</name>
    <name evidence="3" type="ORF">RclHR1_00150036</name>
</gene>
<dbReference type="PANTHER" id="PTHR31605:SF0">
    <property type="entry name" value="GLYCEROL-3-PHOSPHATE O-ACYLTRANSFERASE 1"/>
    <property type="match status" value="1"/>
</dbReference>
<dbReference type="GO" id="GO:0016287">
    <property type="term" value="F:glycerone-phosphate O-acyltransferase activity"/>
    <property type="evidence" value="ECO:0007669"/>
    <property type="project" value="TreeGrafter"/>
</dbReference>